<dbReference type="PROSITE" id="PS01124">
    <property type="entry name" value="HTH_ARAC_FAMILY_2"/>
    <property type="match status" value="1"/>
</dbReference>
<dbReference type="EMBL" id="JABBGK010000001">
    <property type="protein sequence ID" value="NML74327.1"/>
    <property type="molecule type" value="Genomic_DNA"/>
</dbReference>
<dbReference type="GO" id="GO:0003700">
    <property type="term" value="F:DNA-binding transcription factor activity"/>
    <property type="evidence" value="ECO:0007669"/>
    <property type="project" value="InterPro"/>
</dbReference>
<keyword evidence="1" id="KW-0805">Transcription regulation</keyword>
<dbReference type="InterPro" id="IPR018060">
    <property type="entry name" value="HTH_AraC"/>
</dbReference>
<reference evidence="5 6" key="1">
    <citation type="submission" date="2020-04" db="EMBL/GenBank/DDBJ databases">
        <title>Rhizobium sp. S-51 isolated from soil.</title>
        <authorList>
            <person name="Dahal R.H."/>
        </authorList>
    </citation>
    <scope>NUCLEOTIDE SEQUENCE [LARGE SCALE GENOMIC DNA]</scope>
    <source>
        <strain evidence="5 6">S-51</strain>
    </source>
</reference>
<keyword evidence="3" id="KW-0804">Transcription</keyword>
<dbReference type="InterPro" id="IPR020449">
    <property type="entry name" value="Tscrpt_reg_AraC-type_HTH"/>
</dbReference>
<evidence type="ECO:0000259" key="4">
    <source>
        <dbReference type="PROSITE" id="PS01124"/>
    </source>
</evidence>
<dbReference type="SUPFAM" id="SSF46689">
    <property type="entry name" value="Homeodomain-like"/>
    <property type="match status" value="1"/>
</dbReference>
<evidence type="ECO:0000313" key="6">
    <source>
        <dbReference type="Proteomes" id="UP000541470"/>
    </source>
</evidence>
<dbReference type="PANTHER" id="PTHR11019">
    <property type="entry name" value="HTH-TYPE TRANSCRIPTIONAL REGULATOR NIMR"/>
    <property type="match status" value="1"/>
</dbReference>
<keyword evidence="2" id="KW-0238">DNA-binding</keyword>
<evidence type="ECO:0000256" key="2">
    <source>
        <dbReference type="ARBA" id="ARBA00023125"/>
    </source>
</evidence>
<dbReference type="PROSITE" id="PS00041">
    <property type="entry name" value="HTH_ARAC_FAMILY_1"/>
    <property type="match status" value="1"/>
</dbReference>
<accession>A0A7Y0AVU7</accession>
<protein>
    <submittedName>
        <fullName evidence="5">Helix-turn-helix transcriptional regulator</fullName>
    </submittedName>
</protein>
<dbReference type="Proteomes" id="UP000541470">
    <property type="component" value="Unassembled WGS sequence"/>
</dbReference>
<dbReference type="RefSeq" id="WP_169589368.1">
    <property type="nucleotide sequence ID" value="NZ_JABBGK010000001.1"/>
</dbReference>
<dbReference type="GO" id="GO:0043565">
    <property type="term" value="F:sequence-specific DNA binding"/>
    <property type="evidence" value="ECO:0007669"/>
    <property type="project" value="InterPro"/>
</dbReference>
<dbReference type="PRINTS" id="PR00032">
    <property type="entry name" value="HTHARAC"/>
</dbReference>
<dbReference type="InterPro" id="IPR009057">
    <property type="entry name" value="Homeodomain-like_sf"/>
</dbReference>
<evidence type="ECO:0000256" key="1">
    <source>
        <dbReference type="ARBA" id="ARBA00023015"/>
    </source>
</evidence>
<sequence>MTPDAYCFHKSFEPAGPSEFRMERHYLLYAMEGTMRLEAEGRRWTLPPARAALIAAGHPVKITILSRLTSASVLYASGFAPAPPQALSVFDVSPLARELIAECRDWGPESGPLGPYARKIFEALVAVSLKLAETPNPCAMPTPTSAALARALALTEELADGAPVFAEIAKTTGQSPRALARRFSAEMGMTWREALRRIRLIRAVETLASSDAPVTEIALGVGYNSLSAFNAAFRDLMGKTPRDYRASFRD</sequence>
<dbReference type="InterPro" id="IPR018062">
    <property type="entry name" value="HTH_AraC-typ_CS"/>
</dbReference>
<dbReference type="Pfam" id="PF12833">
    <property type="entry name" value="HTH_18"/>
    <property type="match status" value="1"/>
</dbReference>
<proteinExistence type="predicted"/>
<evidence type="ECO:0000313" key="5">
    <source>
        <dbReference type="EMBL" id="NML74327.1"/>
    </source>
</evidence>
<dbReference type="PANTHER" id="PTHR11019:SF199">
    <property type="entry name" value="HTH-TYPE TRANSCRIPTIONAL REGULATOR NIMR"/>
    <property type="match status" value="1"/>
</dbReference>
<dbReference type="Gene3D" id="1.10.10.60">
    <property type="entry name" value="Homeodomain-like"/>
    <property type="match status" value="1"/>
</dbReference>
<gene>
    <name evidence="5" type="ORF">HHL25_09360</name>
</gene>
<keyword evidence="6" id="KW-1185">Reference proteome</keyword>
<feature type="domain" description="HTH araC/xylS-type" evidence="4">
    <location>
        <begin position="149"/>
        <end position="247"/>
    </location>
</feature>
<evidence type="ECO:0000256" key="3">
    <source>
        <dbReference type="ARBA" id="ARBA00023163"/>
    </source>
</evidence>
<dbReference type="SMART" id="SM00342">
    <property type="entry name" value="HTH_ARAC"/>
    <property type="match status" value="1"/>
</dbReference>
<organism evidence="5 6">
    <name type="scientific">Rhizobium terricola</name>
    <dbReference type="NCBI Taxonomy" id="2728849"/>
    <lineage>
        <taxon>Bacteria</taxon>
        <taxon>Pseudomonadati</taxon>
        <taxon>Pseudomonadota</taxon>
        <taxon>Alphaproteobacteria</taxon>
        <taxon>Hyphomicrobiales</taxon>
        <taxon>Rhizobiaceae</taxon>
        <taxon>Rhizobium/Agrobacterium group</taxon>
        <taxon>Rhizobium</taxon>
    </lineage>
</organism>
<name>A0A7Y0AVU7_9HYPH</name>
<dbReference type="AlphaFoldDB" id="A0A7Y0AVU7"/>
<comment type="caution">
    <text evidence="5">The sequence shown here is derived from an EMBL/GenBank/DDBJ whole genome shotgun (WGS) entry which is preliminary data.</text>
</comment>